<protein>
    <recommendedName>
        <fullName evidence="5">DUF917 domain-containing protein</fullName>
    </recommendedName>
</protein>
<dbReference type="SUPFAM" id="SSF160991">
    <property type="entry name" value="CV3147-like"/>
    <property type="match status" value="1"/>
</dbReference>
<evidence type="ECO:0000313" key="3">
    <source>
        <dbReference type="EMBL" id="CAD2071540.1"/>
    </source>
</evidence>
<dbReference type="InterPro" id="IPR010318">
    <property type="entry name" value="S-Me-THD_N"/>
</dbReference>
<dbReference type="InterPro" id="IPR027479">
    <property type="entry name" value="S-Me-THD_N_sf"/>
</dbReference>
<dbReference type="RefSeq" id="WP_185124851.1">
    <property type="nucleotide sequence ID" value="NZ_CAJEWD010000003.1"/>
</dbReference>
<dbReference type="Proteomes" id="UP000589351">
    <property type="component" value="Unassembled WGS sequence"/>
</dbReference>
<evidence type="ECO:0008006" key="5">
    <source>
        <dbReference type="Google" id="ProtNLM"/>
    </source>
</evidence>
<reference evidence="3 4" key="1">
    <citation type="submission" date="2020-07" db="EMBL/GenBank/DDBJ databases">
        <authorList>
            <person name="Criscuolo A."/>
        </authorList>
    </citation>
    <scope>NUCLEOTIDE SEQUENCE [LARGE SCALE GENOMIC DNA]</scope>
    <source>
        <strain evidence="3">CIP111649</strain>
    </source>
</reference>
<dbReference type="Pfam" id="PF06032">
    <property type="entry name" value="S-Me-THD_N"/>
    <property type="match status" value="1"/>
</dbReference>
<proteinExistence type="predicted"/>
<name>A0A6V7R2K2_9STAP</name>
<evidence type="ECO:0000259" key="2">
    <source>
        <dbReference type="Pfam" id="PF20906"/>
    </source>
</evidence>
<evidence type="ECO:0000259" key="1">
    <source>
        <dbReference type="Pfam" id="PF06032"/>
    </source>
</evidence>
<dbReference type="Gene3D" id="3.40.1610.10">
    <property type="entry name" value="CV3147-like domain"/>
    <property type="match status" value="1"/>
</dbReference>
<organism evidence="3 4">
    <name type="scientific">Jeotgalicoccus meleagridis</name>
    <dbReference type="NCBI Taxonomy" id="2759181"/>
    <lineage>
        <taxon>Bacteria</taxon>
        <taxon>Bacillati</taxon>
        <taxon>Bacillota</taxon>
        <taxon>Bacilli</taxon>
        <taxon>Bacillales</taxon>
        <taxon>Staphylococcaceae</taxon>
        <taxon>Jeotgalicoccus</taxon>
    </lineage>
</organism>
<feature type="domain" description="S-Me-THD N-terminal" evidence="1">
    <location>
        <begin position="8"/>
        <end position="164"/>
    </location>
</feature>
<feature type="domain" description="S-Me-THD-like C-terminal" evidence="2">
    <location>
        <begin position="167"/>
        <end position="361"/>
    </location>
</feature>
<dbReference type="Pfam" id="PF20906">
    <property type="entry name" value="S-Me-THD_C"/>
    <property type="match status" value="1"/>
</dbReference>
<dbReference type="InterPro" id="IPR024071">
    <property type="entry name" value="S-Me-THD_C_sf"/>
</dbReference>
<dbReference type="EMBL" id="CAJEWD010000003">
    <property type="protein sequence ID" value="CAD2071540.1"/>
    <property type="molecule type" value="Genomic_DNA"/>
</dbReference>
<dbReference type="AlphaFoldDB" id="A0A6V7R2K2"/>
<keyword evidence="4" id="KW-1185">Reference proteome</keyword>
<evidence type="ECO:0000313" key="4">
    <source>
        <dbReference type="Proteomes" id="UP000589351"/>
    </source>
</evidence>
<sequence>MSRLIDEKDIENIALGAAILGTGGGGDPHIGKLMAQQAIKEYGPVTLLEPNEVPDDALVVPVAMMGAPTVFIEKIPNGDETTKSLRRLEKYMGKKVYAVMPMECGGLNSTIPFVVAAQTGLPIVDADGMGRAFPELQMETFNVYDVSGTPMVVSDEKDNFVVIETQDNDMMEYLARGITIRMGGVGYIAHYTMTGKKMKSASIGYTTTLSMELGSILRSKDDNYVSPLDKMKKVLSTSDYGEPIGLFEAKIVDVDRSTEQGFAKGTVKLEGINDYTEKTYVVEFQNENLIAFEDDRPIVTVPDLITFLDLETFKPLTTESLRYGYRVLCLAIPTPSIMRTEKALKVWGPKYFGYDLPFVPVEERVMTND</sequence>
<dbReference type="Gene3D" id="2.40.390.10">
    <property type="entry name" value="CV3147-like"/>
    <property type="match status" value="1"/>
</dbReference>
<gene>
    <name evidence="3" type="ORF">JEODO184_00292</name>
</gene>
<dbReference type="InterPro" id="IPR048350">
    <property type="entry name" value="S-Me-THD-like_C"/>
</dbReference>
<accession>A0A6V7R2K2</accession>
<comment type="caution">
    <text evidence="3">The sequence shown here is derived from an EMBL/GenBank/DDBJ whole genome shotgun (WGS) entry which is preliminary data.</text>
</comment>